<comment type="caution">
    <text evidence="7">The sequence shown here is derived from an EMBL/GenBank/DDBJ whole genome shotgun (WGS) entry which is preliminary data.</text>
</comment>
<evidence type="ECO:0000256" key="4">
    <source>
        <dbReference type="ARBA" id="ARBA00022829"/>
    </source>
</evidence>
<dbReference type="SUPFAM" id="SSF48452">
    <property type="entry name" value="TPR-like"/>
    <property type="match status" value="1"/>
</dbReference>
<feature type="region of interest" description="Disordered" evidence="5">
    <location>
        <begin position="1141"/>
        <end position="1160"/>
    </location>
</feature>
<dbReference type="Gene3D" id="1.25.40.10">
    <property type="entry name" value="Tetratricopeptide repeat domain"/>
    <property type="match status" value="1"/>
</dbReference>
<feature type="compositionally biased region" description="Basic and acidic residues" evidence="5">
    <location>
        <begin position="97"/>
        <end position="115"/>
    </location>
</feature>
<dbReference type="PANTHER" id="PTHR12792">
    <property type="entry name" value="EXTRA SPINDLE POLES 1-RELATED"/>
    <property type="match status" value="1"/>
</dbReference>
<dbReference type="InParanoid" id="A0A1V8TMY6"/>
<dbReference type="GO" id="GO:0044732">
    <property type="term" value="C:mitotic spindle pole body"/>
    <property type="evidence" value="ECO:0007669"/>
    <property type="project" value="TreeGrafter"/>
</dbReference>
<feature type="compositionally biased region" description="Polar residues" evidence="5">
    <location>
        <begin position="1318"/>
        <end position="1328"/>
    </location>
</feature>
<dbReference type="GO" id="GO:0004197">
    <property type="term" value="F:cysteine-type endopeptidase activity"/>
    <property type="evidence" value="ECO:0007669"/>
    <property type="project" value="InterPro"/>
</dbReference>
<feature type="region of interest" description="Disordered" evidence="5">
    <location>
        <begin position="97"/>
        <end position="155"/>
    </location>
</feature>
<evidence type="ECO:0000313" key="7">
    <source>
        <dbReference type="EMBL" id="OQO12736.1"/>
    </source>
</evidence>
<evidence type="ECO:0000259" key="6">
    <source>
        <dbReference type="PROSITE" id="PS51700"/>
    </source>
</evidence>
<feature type="region of interest" description="Disordered" evidence="5">
    <location>
        <begin position="1912"/>
        <end position="1942"/>
    </location>
</feature>
<dbReference type="GO" id="GO:0005737">
    <property type="term" value="C:cytoplasm"/>
    <property type="evidence" value="ECO:0007669"/>
    <property type="project" value="TreeGrafter"/>
</dbReference>
<dbReference type="Proteomes" id="UP000192596">
    <property type="component" value="Unassembled WGS sequence"/>
</dbReference>
<feature type="region of interest" description="Disordered" evidence="5">
    <location>
        <begin position="1309"/>
        <end position="1328"/>
    </location>
</feature>
<dbReference type="InterPro" id="IPR005314">
    <property type="entry name" value="Peptidase_C50"/>
</dbReference>
<keyword evidence="3" id="KW-0378">Hydrolase</keyword>
<dbReference type="GO" id="GO:0006508">
    <property type="term" value="P:proteolysis"/>
    <property type="evidence" value="ECO:0007669"/>
    <property type="project" value="InterPro"/>
</dbReference>
<dbReference type="EC" id="3.4.22.49" evidence="2"/>
<feature type="domain" description="Peptidase C50" evidence="6">
    <location>
        <begin position="1740"/>
        <end position="1841"/>
    </location>
</feature>
<dbReference type="STRING" id="1507870.A0A1V8TMY6"/>
<dbReference type="PROSITE" id="PS51700">
    <property type="entry name" value="SEPARIN"/>
    <property type="match status" value="1"/>
</dbReference>
<gene>
    <name evidence="7" type="ORF">B0A48_02200</name>
</gene>
<dbReference type="GO" id="GO:0051307">
    <property type="term" value="P:meiotic chromosome separation"/>
    <property type="evidence" value="ECO:0007669"/>
    <property type="project" value="TreeGrafter"/>
</dbReference>
<dbReference type="OrthoDB" id="10255632at2759"/>
<evidence type="ECO:0000256" key="1">
    <source>
        <dbReference type="ARBA" id="ARBA00000451"/>
    </source>
</evidence>
<protein>
    <recommendedName>
        <fullName evidence="2">separase</fullName>
        <ecNumber evidence="2">3.4.22.49</ecNumber>
    </recommendedName>
</protein>
<proteinExistence type="predicted"/>
<sequence length="2001" mass="218813">MVMATANAEAEKVKEDITGRRSTGDTAKVLQRFLTGDRTGSESASTRRVKPNISRTKAIAPSTREKESDVLSVKQRYSLATEVVNVSLKALTESAKARAQDRVPRHQHDHAEKRQALLPRSANSTPSKATSPVTKSAVRKPAIDKDAKHDEHVESTESTAICARTAFAFLRSSEAATVSRKDVAPLQLESGMLVLVAKLLANDLVDLAVKELRFAKQSLESFCSAAKIVAPAKETLAGLLNLDPAVVEHREALALAITYQALVLRTLGAARKPRSVEACVELLESEHPSNPSSLIMAQHSVTGDAAKTRKALSTLSSAILAMCPSSSSKADEHGIDTSTHPTPEAVLRLQIMALRTQKNERSLLSVIDSRHDTLEPLTRCIAAYVRRTSGRKCVRLVYTTVSQAVKALSLDLPLSGMEAIPIMRTLCSLADEAQLSEEALSWAESIAECLCELDENHAQRLAAVIRATRLQLTEASVTQAVPAIDIVLRKKLSGGSADYEELLTELDQLCTRFHAFMNAETKLPTIDSFLITSASFAQRCIRAWPSKATKQVQSILSISLRRTPAQEDANVWINRDTAKAFCDTATVQALTLSAQTQSPDLVWAHSTRSLSLARVLRILVSRAVKATSTADASALYDDDNITDVARHLILELQLKTVLEYVSRPKYRESVRVLLVKISRRLQATVTMEEHPVRYLATACELLRIHDEHPDMLPSDHIEPWLRPNPVNGNLASDSGLHKYVNGLEAELQLVQTLRSGDVSTEEMSASIALLERSFKTSGAPPILQDCLWDVGAVRSILSAVAYYHSALGMTTANVRVLQLLHNLDRLVKDPTHTLGSGIRLASALVNLGFVEKAEAAIKEVASLAADGDCQNLDNMSYRLALAEISLASDEYDDCKTHLLELETLRKLLPPTKVSREQRASYERLHAQGWLVHSAWSLATGAPREGLAGAKHAVKILNSIWYRLEQPSGPEKQSSDSHAAQDDDEIVDLASGVSKLQLKPTNPKNQSVAIAQVKGAPFWPFIPPLSKALIMLSDLYVHHGLFSEATYYSTKAIDVAGAVGPSPLLSQIQSHRALLLTLAGDTEGAELCLAADEDSDLSHCPLAAVTRLRAKGAILFREKSFTLALEVYDEAGRIISQLRGDTSMREQAQGSDTTVRKAMHPDKPVSLATERKRGPAVRSARIPRTQARDTIKSGDRKPKATTSKTVAKAEPCPVAVVERAPCYLLGQLSFDIAYAKALAQLNAGVDLEEPINGLEGTTADIARSHWSARLQARQHLARIARELQADITYNMLPEAALALPAFLPTKPPAKPAAKLTAGEASSSRTKQASVLTSTELDPVLARLQETCKCLQIDSARNVPYASTAELHSEGYLRCTTLMPLSALPSMPSSGAQLSEAMLVAVNQARNIAADREAAAIAIGLRHDAKGSPFEWPVTRQALPASVDPNEDSRTQYIDILPEPWTAVSLTLDEGCTELIIARYRRDNAPMFLRLPFARHKPEDISEEKFDYHIAKSEIQEIVQRSNASCHNNGDVSSKGAKSSWWTERETLDRRLQELLLNMEEIWLGGFRGIFSTMRHEAVHLLRIRKDLVAILDRHLPSRQTARGKASSFELDDSVLELFVSLRKDVEEDSEIDEVVTELLYFVVDLLQLKGERNAYDEVDFDSMTVETLDALRSIEAPDASASEDKHLILVLDKRLQMFPWENLPCLQNASVSRVNSMLTLRKCIMAMRSGSSPDGRHAVPRNSGGYILNPSLDLSNTQAILEPALRKAAAGDGAEWTSIAKRTPSEDEFKTMLQISSMTLYFGHGAGSQYIRPRTIAKLDKCSEVVWLMGCSSGAVSEHGELEPQAVPLSYLMAGCKSDVEAADSRGDLIARNGRCFAVLATLWDVTDKDIDRFSLAVGEEWGLFETVSEPSRLPAKTPRKRDRMLAPSTPQQVPKTPKTPKVKKALAVAATPARGTSRPRGTAGRSVSLVKAVSKSRDACYLRYLNGAAPVVYGVPIYLGD</sequence>
<accession>A0A1V8TMY6</accession>
<evidence type="ECO:0000256" key="5">
    <source>
        <dbReference type="SAM" id="MobiDB-lite"/>
    </source>
</evidence>
<comment type="catalytic activity">
    <reaction evidence="1">
        <text>All bonds known to be hydrolyzed by this endopeptidase have arginine in P1 and an acidic residue in P4. P6 is often occupied by an acidic residue or by a hydroxy-amino-acid residue, the phosphorylation of which enhances cleavage.</text>
        <dbReference type="EC" id="3.4.22.49"/>
    </reaction>
</comment>
<dbReference type="InterPro" id="IPR011990">
    <property type="entry name" value="TPR-like_helical_dom_sf"/>
</dbReference>
<keyword evidence="4" id="KW-0159">Chromosome partition</keyword>
<dbReference type="EMBL" id="NAJO01000004">
    <property type="protein sequence ID" value="OQO12736.1"/>
    <property type="molecule type" value="Genomic_DNA"/>
</dbReference>
<dbReference type="PANTHER" id="PTHR12792:SF0">
    <property type="entry name" value="SEPARIN"/>
    <property type="match status" value="1"/>
</dbReference>
<evidence type="ECO:0000256" key="2">
    <source>
        <dbReference type="ARBA" id="ARBA00012489"/>
    </source>
</evidence>
<name>A0A1V8TMY6_9PEZI</name>
<dbReference type="GO" id="GO:0072686">
    <property type="term" value="C:mitotic spindle"/>
    <property type="evidence" value="ECO:0007669"/>
    <property type="project" value="TreeGrafter"/>
</dbReference>
<organism evidence="7 8">
    <name type="scientific">Cryoendolithus antarcticus</name>
    <dbReference type="NCBI Taxonomy" id="1507870"/>
    <lineage>
        <taxon>Eukaryota</taxon>
        <taxon>Fungi</taxon>
        <taxon>Dikarya</taxon>
        <taxon>Ascomycota</taxon>
        <taxon>Pezizomycotina</taxon>
        <taxon>Dothideomycetes</taxon>
        <taxon>Dothideomycetidae</taxon>
        <taxon>Cladosporiales</taxon>
        <taxon>Cladosporiaceae</taxon>
        <taxon>Cryoendolithus</taxon>
    </lineage>
</organism>
<keyword evidence="8" id="KW-1185">Reference proteome</keyword>
<feature type="compositionally biased region" description="Basic and acidic residues" evidence="5">
    <location>
        <begin position="141"/>
        <end position="155"/>
    </location>
</feature>
<feature type="compositionally biased region" description="Polar residues" evidence="5">
    <location>
        <begin position="121"/>
        <end position="134"/>
    </location>
</feature>
<dbReference type="GO" id="GO:0005634">
    <property type="term" value="C:nucleus"/>
    <property type="evidence" value="ECO:0007669"/>
    <property type="project" value="InterPro"/>
</dbReference>
<dbReference type="InterPro" id="IPR030397">
    <property type="entry name" value="SEPARIN_core_dom"/>
</dbReference>
<feature type="compositionally biased region" description="Basic and acidic residues" evidence="5">
    <location>
        <begin position="9"/>
        <end position="23"/>
    </location>
</feature>
<dbReference type="Pfam" id="PF03568">
    <property type="entry name" value="Separin_C"/>
    <property type="match status" value="1"/>
</dbReference>
<reference evidence="8" key="1">
    <citation type="submission" date="2017-03" db="EMBL/GenBank/DDBJ databases">
        <title>Genomes of endolithic fungi from Antarctica.</title>
        <authorList>
            <person name="Coleine C."/>
            <person name="Masonjones S."/>
            <person name="Stajich J.E."/>
        </authorList>
    </citation>
    <scope>NUCLEOTIDE SEQUENCE [LARGE SCALE GENOMIC DNA]</scope>
    <source>
        <strain evidence="8">CCFEE 5527</strain>
    </source>
</reference>
<evidence type="ECO:0000256" key="3">
    <source>
        <dbReference type="ARBA" id="ARBA00022801"/>
    </source>
</evidence>
<feature type="region of interest" description="Disordered" evidence="5">
    <location>
        <begin position="1"/>
        <end position="24"/>
    </location>
</feature>
<evidence type="ECO:0000313" key="8">
    <source>
        <dbReference type="Proteomes" id="UP000192596"/>
    </source>
</evidence>